<organism evidence="2 3">
    <name type="scientific">Caenorhabditis japonica</name>
    <dbReference type="NCBI Taxonomy" id="281687"/>
    <lineage>
        <taxon>Eukaryota</taxon>
        <taxon>Metazoa</taxon>
        <taxon>Ecdysozoa</taxon>
        <taxon>Nematoda</taxon>
        <taxon>Chromadorea</taxon>
        <taxon>Rhabditida</taxon>
        <taxon>Rhabditina</taxon>
        <taxon>Rhabditomorpha</taxon>
        <taxon>Rhabditoidea</taxon>
        <taxon>Rhabditidae</taxon>
        <taxon>Peloderinae</taxon>
        <taxon>Caenorhabditis</taxon>
    </lineage>
</organism>
<accession>A0A8R1E7I6</accession>
<evidence type="ECO:0000313" key="3">
    <source>
        <dbReference type="Proteomes" id="UP000005237"/>
    </source>
</evidence>
<dbReference type="Proteomes" id="UP000005237">
    <property type="component" value="Unassembled WGS sequence"/>
</dbReference>
<reference evidence="2" key="2">
    <citation type="submission" date="2022-06" db="UniProtKB">
        <authorList>
            <consortium name="EnsemblMetazoa"/>
        </authorList>
    </citation>
    <scope>IDENTIFICATION</scope>
    <source>
        <strain evidence="2">DF5081</strain>
    </source>
</reference>
<sequence length="120" mass="12799">MTGTLLHIVAAEDLILSDAGDAHLLSDDILTDDLLDNPSIDGEVDAEKLLDSSAPTVTESSESTATEDNTEEKKEIDLTEKKSEEVGTEDAQRSRAIRFGLPLTGEVLGSDSSKAARAKR</sequence>
<evidence type="ECO:0000313" key="2">
    <source>
        <dbReference type="EnsemblMetazoa" id="CJA27246a.1"/>
    </source>
</evidence>
<feature type="compositionally biased region" description="Low complexity" evidence="1">
    <location>
        <begin position="52"/>
        <end position="67"/>
    </location>
</feature>
<feature type="compositionally biased region" description="Basic and acidic residues" evidence="1">
    <location>
        <begin position="71"/>
        <end position="93"/>
    </location>
</feature>
<name>A0A8R1E7I6_CAEJA</name>
<proteinExistence type="predicted"/>
<feature type="region of interest" description="Disordered" evidence="1">
    <location>
        <begin position="47"/>
        <end position="97"/>
    </location>
</feature>
<dbReference type="EnsemblMetazoa" id="CJA27246a.1">
    <property type="protein sequence ID" value="CJA27246a.1"/>
    <property type="gene ID" value="WBGene00182818"/>
</dbReference>
<dbReference type="AlphaFoldDB" id="A0A8R1E7I6"/>
<reference evidence="3" key="1">
    <citation type="submission" date="2010-08" db="EMBL/GenBank/DDBJ databases">
        <authorList>
            <consortium name="Caenorhabditis japonica Sequencing Consortium"/>
            <person name="Wilson R.K."/>
        </authorList>
    </citation>
    <scope>NUCLEOTIDE SEQUENCE [LARGE SCALE GENOMIC DNA]</scope>
    <source>
        <strain evidence="3">DF5081</strain>
    </source>
</reference>
<keyword evidence="3" id="KW-1185">Reference proteome</keyword>
<evidence type="ECO:0000256" key="1">
    <source>
        <dbReference type="SAM" id="MobiDB-lite"/>
    </source>
</evidence>
<protein>
    <submittedName>
        <fullName evidence="2">Uncharacterized protein</fullName>
    </submittedName>
</protein>